<dbReference type="EMBL" id="CP042476">
    <property type="protein sequence ID" value="QED37702.1"/>
    <property type="molecule type" value="Genomic_DNA"/>
</dbReference>
<keyword evidence="2" id="KW-1185">Reference proteome</keyword>
<accession>A0A5B8YIE9</accession>
<name>A0A5B8YIE9_9FLAO</name>
<evidence type="ECO:0000313" key="2">
    <source>
        <dbReference type="Proteomes" id="UP000321954"/>
    </source>
</evidence>
<dbReference type="InterPro" id="IPR020503">
    <property type="entry name" value="Uncharacterised_Rv2561"/>
</dbReference>
<dbReference type="AlphaFoldDB" id="A0A5B8YIE9"/>
<sequence length="219" mass="24960">MLKRAGENRDEKQLKDANIGLGNILIPDISGFTSFVTQTDLVSGQLITQRLLTSLLENDLLDLELSEIEGDAALLYKYGRKLRPNAILKQYEGMLENFHREQEKVNKEFNLDLKLSLKLIAHYGKFGQYELGSFRKLYGAPVIEAHRLLKNSVKSSRYVLITDDLLEGSPTTAAINNPEFLRGHKLCESYDNIRDITFTVFDYEAECSPREILERSDSL</sequence>
<evidence type="ECO:0000313" key="1">
    <source>
        <dbReference type="EMBL" id="QED37702.1"/>
    </source>
</evidence>
<dbReference type="Pfam" id="PF10851">
    <property type="entry name" value="DUF2652"/>
    <property type="match status" value="1"/>
</dbReference>
<dbReference type="Proteomes" id="UP000321954">
    <property type="component" value="Chromosome"/>
</dbReference>
<protein>
    <submittedName>
        <fullName evidence="1">DUF2652 domain-containing protein</fullName>
    </submittedName>
</protein>
<organism evidence="1 2">
    <name type="scientific">Antarcticibacterium arcticum</name>
    <dbReference type="NCBI Taxonomy" id="2585771"/>
    <lineage>
        <taxon>Bacteria</taxon>
        <taxon>Pseudomonadati</taxon>
        <taxon>Bacteroidota</taxon>
        <taxon>Flavobacteriia</taxon>
        <taxon>Flavobacteriales</taxon>
        <taxon>Flavobacteriaceae</taxon>
        <taxon>Antarcticibacterium</taxon>
    </lineage>
</organism>
<dbReference type="KEGG" id="anp:FK178_08190"/>
<dbReference type="OrthoDB" id="625021at2"/>
<proteinExistence type="predicted"/>
<reference evidence="1 2" key="1">
    <citation type="submission" date="2019-08" db="EMBL/GenBank/DDBJ databases">
        <title>Antarcticibacterium arcticum sp. nov., a bacterium isolated from marine sediment of the Canadian Beaufort Sea.</title>
        <authorList>
            <person name="Lee Y.M."/>
            <person name="Baek K."/>
            <person name="Lee D.-H."/>
            <person name="Shin S.C."/>
            <person name="Jin Y.K."/>
            <person name="Park Y."/>
        </authorList>
    </citation>
    <scope>NUCLEOTIDE SEQUENCE [LARGE SCALE GENOMIC DNA]</scope>
    <source>
        <strain evidence="1 2">PAMC 28998</strain>
    </source>
</reference>
<gene>
    <name evidence="1" type="ORF">FK178_08190</name>
</gene>